<dbReference type="SUPFAM" id="SSF52172">
    <property type="entry name" value="CheY-like"/>
    <property type="match status" value="1"/>
</dbReference>
<evidence type="ECO:0000256" key="3">
    <source>
        <dbReference type="ARBA" id="ARBA00023015"/>
    </source>
</evidence>
<dbReference type="PANTHER" id="PTHR43214:SF24">
    <property type="entry name" value="TRANSCRIPTIONAL REGULATORY PROTEIN NARL-RELATED"/>
    <property type="match status" value="1"/>
</dbReference>
<dbReference type="OrthoDB" id="9808843at2"/>
<dbReference type="CDD" id="cd17535">
    <property type="entry name" value="REC_NarL-like"/>
    <property type="match status" value="1"/>
</dbReference>
<dbReference type="PROSITE" id="PS50110">
    <property type="entry name" value="RESPONSE_REGULATORY"/>
    <property type="match status" value="1"/>
</dbReference>
<keyword evidence="5" id="KW-0804">Transcription</keyword>
<dbReference type="InterPro" id="IPR016032">
    <property type="entry name" value="Sig_transdc_resp-reg_C-effctor"/>
</dbReference>
<proteinExistence type="predicted"/>
<dbReference type="PRINTS" id="PR00038">
    <property type="entry name" value="HTHLUXR"/>
</dbReference>
<dbReference type="InterPro" id="IPR039420">
    <property type="entry name" value="WalR-like"/>
</dbReference>
<dbReference type="AlphaFoldDB" id="A0A1X0DB24"/>
<dbReference type="Proteomes" id="UP000192801">
    <property type="component" value="Unassembled WGS sequence"/>
</dbReference>
<keyword evidence="3" id="KW-0805">Transcription regulation</keyword>
<dbReference type="GO" id="GO:0006355">
    <property type="term" value="P:regulation of DNA-templated transcription"/>
    <property type="evidence" value="ECO:0007669"/>
    <property type="project" value="InterPro"/>
</dbReference>
<dbReference type="CDD" id="cd06170">
    <property type="entry name" value="LuxR_C_like"/>
    <property type="match status" value="1"/>
</dbReference>
<evidence type="ECO:0000256" key="5">
    <source>
        <dbReference type="ARBA" id="ARBA00023163"/>
    </source>
</evidence>
<keyword evidence="7" id="KW-1185">Reference proteome</keyword>
<dbReference type="InterPro" id="IPR058245">
    <property type="entry name" value="NreC/VraR/RcsB-like_REC"/>
</dbReference>
<dbReference type="SMART" id="SM00421">
    <property type="entry name" value="HTH_LUXR"/>
    <property type="match status" value="1"/>
</dbReference>
<dbReference type="GO" id="GO:0000160">
    <property type="term" value="P:phosphorelay signal transduction system"/>
    <property type="evidence" value="ECO:0007669"/>
    <property type="project" value="InterPro"/>
</dbReference>
<dbReference type="SUPFAM" id="SSF46894">
    <property type="entry name" value="C-terminal effector domain of the bipartite response regulators"/>
    <property type="match status" value="1"/>
</dbReference>
<dbReference type="PROSITE" id="PS50043">
    <property type="entry name" value="HTH_LUXR_2"/>
    <property type="match status" value="1"/>
</dbReference>
<dbReference type="PANTHER" id="PTHR43214">
    <property type="entry name" value="TWO-COMPONENT RESPONSE REGULATOR"/>
    <property type="match status" value="1"/>
</dbReference>
<dbReference type="SMART" id="SM00448">
    <property type="entry name" value="REC"/>
    <property type="match status" value="1"/>
</dbReference>
<dbReference type="EMBL" id="MVHS01000031">
    <property type="protein sequence ID" value="ORA69571.1"/>
    <property type="molecule type" value="Genomic_DNA"/>
</dbReference>
<dbReference type="InterPro" id="IPR001789">
    <property type="entry name" value="Sig_transdc_resp-reg_receiver"/>
</dbReference>
<keyword evidence="4 6" id="KW-0238">DNA-binding</keyword>
<evidence type="ECO:0000256" key="2">
    <source>
        <dbReference type="ARBA" id="ARBA00022801"/>
    </source>
</evidence>
<dbReference type="Pfam" id="PF00196">
    <property type="entry name" value="GerE"/>
    <property type="match status" value="1"/>
</dbReference>
<name>A0A1X0DB24_9MYCO</name>
<evidence type="ECO:0000313" key="6">
    <source>
        <dbReference type="EMBL" id="ORA69571.1"/>
    </source>
</evidence>
<accession>A0A1X0DB24</accession>
<evidence type="ECO:0000313" key="7">
    <source>
        <dbReference type="Proteomes" id="UP000192801"/>
    </source>
</evidence>
<comment type="caution">
    <text evidence="6">The sequence shown here is derived from an EMBL/GenBank/DDBJ whole genome shotgun (WGS) entry which is preliminary data.</text>
</comment>
<keyword evidence="1" id="KW-0597">Phosphoprotein</keyword>
<dbReference type="PROSITE" id="PS00758">
    <property type="entry name" value="ARGE_DAPE_CPG2_1"/>
    <property type="match status" value="1"/>
</dbReference>
<dbReference type="Gene3D" id="3.40.50.2300">
    <property type="match status" value="1"/>
</dbReference>
<dbReference type="InterPro" id="IPR011006">
    <property type="entry name" value="CheY-like_superfamily"/>
</dbReference>
<dbReference type="InterPro" id="IPR000792">
    <property type="entry name" value="Tscrpt_reg_LuxR_C"/>
</dbReference>
<gene>
    <name evidence="6" type="ORF">BST26_13365</name>
</gene>
<protein>
    <submittedName>
        <fullName evidence="6">DNA-binding response regulator</fullName>
    </submittedName>
</protein>
<reference evidence="6 7" key="1">
    <citation type="submission" date="2016-12" db="EMBL/GenBank/DDBJ databases">
        <title>The new phylogeny of genus Mycobacterium.</title>
        <authorList>
            <person name="Tortoli E."/>
            <person name="Trovato A."/>
            <person name="Cirillo D.M."/>
        </authorList>
    </citation>
    <scope>NUCLEOTIDE SEQUENCE [LARGE SCALE GENOMIC DNA]</scope>
    <source>
        <strain evidence="6 7">DSM 45130</strain>
    </source>
</reference>
<keyword evidence="2" id="KW-0378">Hydrolase</keyword>
<dbReference type="STRING" id="444597.BST26_13365"/>
<dbReference type="PROSITE" id="PS00622">
    <property type="entry name" value="HTH_LUXR_1"/>
    <property type="match status" value="1"/>
</dbReference>
<dbReference type="GO" id="GO:0003677">
    <property type="term" value="F:DNA binding"/>
    <property type="evidence" value="ECO:0007669"/>
    <property type="project" value="UniProtKB-KW"/>
</dbReference>
<sequence>MRAVLADDSALFREGVARVLADAGLTIVGSAADAPALLELVAEHRPEVVVTDIRMPPTCTTEGIEAALQIRRDHPGTGVLLLSAHVDVVHAMRLLQDTPSGVGYLLKDRVSDLATFVADVRSVAEGGTVIDPEVVEGLLGRRQRSGPGELTPRESEVLSLMAQGRSNGAIATELTLSARTVEANINSIFTKFGLPPDDATNRRVAAVLRYLQGDRVAG</sequence>
<dbReference type="RefSeq" id="WP_083031565.1">
    <property type="nucleotide sequence ID" value="NZ_AP022618.1"/>
</dbReference>
<dbReference type="Pfam" id="PF00072">
    <property type="entry name" value="Response_reg"/>
    <property type="match status" value="1"/>
</dbReference>
<evidence type="ECO:0000256" key="1">
    <source>
        <dbReference type="ARBA" id="ARBA00022553"/>
    </source>
</evidence>
<evidence type="ECO:0000256" key="4">
    <source>
        <dbReference type="ARBA" id="ARBA00023125"/>
    </source>
</evidence>
<organism evidence="6 7">
    <name type="scientific">Mycolicibacterium insubricum</name>
    <dbReference type="NCBI Taxonomy" id="444597"/>
    <lineage>
        <taxon>Bacteria</taxon>
        <taxon>Bacillati</taxon>
        <taxon>Actinomycetota</taxon>
        <taxon>Actinomycetes</taxon>
        <taxon>Mycobacteriales</taxon>
        <taxon>Mycobacteriaceae</taxon>
        <taxon>Mycolicibacterium</taxon>
    </lineage>
</organism>
<dbReference type="InterPro" id="IPR001261">
    <property type="entry name" value="ArgE/DapE_CS"/>
</dbReference>